<dbReference type="Pfam" id="PF00129">
    <property type="entry name" value="MHC_I"/>
    <property type="match status" value="1"/>
</dbReference>
<accession>A0A834C0U7</accession>
<evidence type="ECO:0000256" key="1">
    <source>
        <dbReference type="ARBA" id="ARBA00023180"/>
    </source>
</evidence>
<keyword evidence="1" id="KW-0325">Glycoprotein</keyword>
<organism evidence="3 4">
    <name type="scientific">Oryzias melastigma</name>
    <name type="common">Marine medaka</name>
    <dbReference type="NCBI Taxonomy" id="30732"/>
    <lineage>
        <taxon>Eukaryota</taxon>
        <taxon>Metazoa</taxon>
        <taxon>Chordata</taxon>
        <taxon>Craniata</taxon>
        <taxon>Vertebrata</taxon>
        <taxon>Euteleostomi</taxon>
        <taxon>Actinopterygii</taxon>
        <taxon>Neopterygii</taxon>
        <taxon>Teleostei</taxon>
        <taxon>Neoteleostei</taxon>
        <taxon>Acanthomorphata</taxon>
        <taxon>Ovalentaria</taxon>
        <taxon>Atherinomorphae</taxon>
        <taxon>Beloniformes</taxon>
        <taxon>Adrianichthyidae</taxon>
        <taxon>Oryziinae</taxon>
        <taxon>Oryzias</taxon>
    </lineage>
</organism>
<dbReference type="InterPro" id="IPR011162">
    <property type="entry name" value="MHC_I/II-like_Ag-recog"/>
</dbReference>
<evidence type="ECO:0000259" key="2">
    <source>
        <dbReference type="Pfam" id="PF00129"/>
    </source>
</evidence>
<dbReference type="InterPro" id="IPR011161">
    <property type="entry name" value="MHC_I-like_Ag-recog"/>
</dbReference>
<dbReference type="GO" id="GO:0009897">
    <property type="term" value="C:external side of plasma membrane"/>
    <property type="evidence" value="ECO:0007669"/>
    <property type="project" value="TreeGrafter"/>
</dbReference>
<dbReference type="Gene3D" id="3.30.500.10">
    <property type="entry name" value="MHC class I-like antigen recognition-like"/>
    <property type="match status" value="1"/>
</dbReference>
<protein>
    <submittedName>
        <fullName evidence="3">Major histocompatibility complex class I-related gene protein</fullName>
    </submittedName>
</protein>
<comment type="caution">
    <text evidence="3">The sequence shown here is derived from an EMBL/GenBank/DDBJ whole genome shotgun (WGS) entry which is preliminary data.</text>
</comment>
<evidence type="ECO:0000313" key="3">
    <source>
        <dbReference type="EMBL" id="KAF6719154.1"/>
    </source>
</evidence>
<dbReference type="SUPFAM" id="SSF54452">
    <property type="entry name" value="MHC antigen-recognition domain"/>
    <property type="match status" value="1"/>
</dbReference>
<feature type="domain" description="MHC class I-like antigen recognition-like" evidence="2">
    <location>
        <begin position="2"/>
        <end position="63"/>
    </location>
</feature>
<dbReference type="InterPro" id="IPR050208">
    <property type="entry name" value="MHC_class-I_related"/>
</dbReference>
<dbReference type="GO" id="GO:0005615">
    <property type="term" value="C:extracellular space"/>
    <property type="evidence" value="ECO:0007669"/>
    <property type="project" value="TreeGrafter"/>
</dbReference>
<sequence length="111" mass="12980">MVDDVQIDYYDSDTRETVPKQDWMKEAVDPKYWETNSQSRLGVQQSFKANIDIVKQRFNQTGEEVEEVKNRSESVIMSPSQLDAYRGESVRKAMRLSQELIFQQQINLPSC</sequence>
<dbReference type="PANTHER" id="PTHR16675:SF237">
    <property type="entry name" value="MHC CLASS I ANTIGEN TRANSCRIPT VARIANT 1-RELATED"/>
    <property type="match status" value="1"/>
</dbReference>
<evidence type="ECO:0000313" key="4">
    <source>
        <dbReference type="Proteomes" id="UP000646548"/>
    </source>
</evidence>
<dbReference type="GO" id="GO:0006955">
    <property type="term" value="P:immune response"/>
    <property type="evidence" value="ECO:0007669"/>
    <property type="project" value="TreeGrafter"/>
</dbReference>
<reference evidence="3" key="1">
    <citation type="journal article" name="BMC Genomics">
        <title>Long-read sequencing and de novo genome assembly of marine medaka (Oryzias melastigma).</title>
        <authorList>
            <person name="Liang P."/>
            <person name="Saqib H.S.A."/>
            <person name="Ni X."/>
            <person name="Shen Y."/>
        </authorList>
    </citation>
    <scope>NUCLEOTIDE SEQUENCE</scope>
    <source>
        <strain evidence="3">Bigg-433</strain>
    </source>
</reference>
<dbReference type="PANTHER" id="PTHR16675">
    <property type="entry name" value="MHC CLASS I-RELATED"/>
    <property type="match status" value="1"/>
</dbReference>
<gene>
    <name evidence="3" type="ORF">FQA47_000003</name>
</gene>
<name>A0A834C0U7_ORYME</name>
<dbReference type="Proteomes" id="UP000646548">
    <property type="component" value="Unassembled WGS sequence"/>
</dbReference>
<proteinExistence type="predicted"/>
<dbReference type="EMBL" id="WKFB01000640">
    <property type="protein sequence ID" value="KAF6719154.1"/>
    <property type="molecule type" value="Genomic_DNA"/>
</dbReference>
<dbReference type="AlphaFoldDB" id="A0A834C0U7"/>
<dbReference type="InterPro" id="IPR037055">
    <property type="entry name" value="MHC_I-like_Ag-recog_sf"/>
</dbReference>